<proteinExistence type="predicted"/>
<dbReference type="Proteomes" id="UP000489600">
    <property type="component" value="Unassembled WGS sequence"/>
</dbReference>
<dbReference type="EMBL" id="CABITT030000008">
    <property type="protein sequence ID" value="VVB15501.1"/>
    <property type="molecule type" value="Genomic_DNA"/>
</dbReference>
<dbReference type="AlphaFoldDB" id="A0A565CPJ4"/>
<evidence type="ECO:0000313" key="1">
    <source>
        <dbReference type="EMBL" id="VVB15501.1"/>
    </source>
</evidence>
<reference evidence="1" key="1">
    <citation type="submission" date="2019-07" db="EMBL/GenBank/DDBJ databases">
        <authorList>
            <person name="Dittberner H."/>
        </authorList>
    </citation>
    <scope>NUCLEOTIDE SEQUENCE [LARGE SCALE GENOMIC DNA]</scope>
</reference>
<organism evidence="1 2">
    <name type="scientific">Arabis nemorensis</name>
    <dbReference type="NCBI Taxonomy" id="586526"/>
    <lineage>
        <taxon>Eukaryota</taxon>
        <taxon>Viridiplantae</taxon>
        <taxon>Streptophyta</taxon>
        <taxon>Embryophyta</taxon>
        <taxon>Tracheophyta</taxon>
        <taxon>Spermatophyta</taxon>
        <taxon>Magnoliopsida</taxon>
        <taxon>eudicotyledons</taxon>
        <taxon>Gunneridae</taxon>
        <taxon>Pentapetalae</taxon>
        <taxon>rosids</taxon>
        <taxon>malvids</taxon>
        <taxon>Brassicales</taxon>
        <taxon>Brassicaceae</taxon>
        <taxon>Arabideae</taxon>
        <taxon>Arabis</taxon>
    </lineage>
</organism>
<comment type="caution">
    <text evidence="1">The sequence shown here is derived from an EMBL/GenBank/DDBJ whole genome shotgun (WGS) entry which is preliminary data.</text>
</comment>
<gene>
    <name evidence="1" type="ORF">ANE_LOCUS25945</name>
</gene>
<name>A0A565CPJ4_9BRAS</name>
<keyword evidence="2" id="KW-1185">Reference proteome</keyword>
<protein>
    <submittedName>
        <fullName evidence="1">Uncharacterized protein</fullName>
    </submittedName>
</protein>
<evidence type="ECO:0000313" key="2">
    <source>
        <dbReference type="Proteomes" id="UP000489600"/>
    </source>
</evidence>
<sequence>MAWMNQKPRLDILAMDGVVGLNLVEDGGEGKGRWSGDFLDRRAGMKIEAPPQEKGLVDMVTSVVKRARMALENAGLVLGEEMLKLDSSSPH</sequence>
<accession>A0A565CPJ4</accession>